<keyword evidence="2" id="KW-1003">Cell membrane</keyword>
<dbReference type="InterPro" id="IPR033479">
    <property type="entry name" value="dCache_1"/>
</dbReference>
<gene>
    <name evidence="13" type="ORF">ACFFNY_17960</name>
</gene>
<dbReference type="Proteomes" id="UP001589619">
    <property type="component" value="Unassembled WGS sequence"/>
</dbReference>
<keyword evidence="4 10" id="KW-0812">Transmembrane</keyword>
<evidence type="ECO:0000256" key="7">
    <source>
        <dbReference type="ARBA" id="ARBA00023224"/>
    </source>
</evidence>
<dbReference type="SUPFAM" id="SSF103190">
    <property type="entry name" value="Sensory domain-like"/>
    <property type="match status" value="1"/>
</dbReference>
<evidence type="ECO:0000313" key="13">
    <source>
        <dbReference type="EMBL" id="MFB9753455.1"/>
    </source>
</evidence>
<dbReference type="CDD" id="cd11386">
    <property type="entry name" value="MCP_signal"/>
    <property type="match status" value="1"/>
</dbReference>
<keyword evidence="6 10" id="KW-0472">Membrane</keyword>
<feature type="transmembrane region" description="Helical" evidence="10">
    <location>
        <begin position="24"/>
        <end position="46"/>
    </location>
</feature>
<protein>
    <submittedName>
        <fullName evidence="13">Methyl-accepting chemotaxis protein</fullName>
    </submittedName>
</protein>
<dbReference type="Gene3D" id="1.10.287.950">
    <property type="entry name" value="Methyl-accepting chemotaxis protein"/>
    <property type="match status" value="1"/>
</dbReference>
<evidence type="ECO:0000256" key="2">
    <source>
        <dbReference type="ARBA" id="ARBA00022475"/>
    </source>
</evidence>
<dbReference type="PANTHER" id="PTHR32089">
    <property type="entry name" value="METHYL-ACCEPTING CHEMOTAXIS PROTEIN MCPB"/>
    <property type="match status" value="1"/>
</dbReference>
<evidence type="ECO:0000259" key="12">
    <source>
        <dbReference type="PROSITE" id="PS50885"/>
    </source>
</evidence>
<evidence type="ECO:0000313" key="14">
    <source>
        <dbReference type="Proteomes" id="UP001589619"/>
    </source>
</evidence>
<name>A0ABV5VZA2_9BACL</name>
<comment type="similarity">
    <text evidence="8">Belongs to the methyl-accepting chemotaxis (MCP) protein family.</text>
</comment>
<evidence type="ECO:0000256" key="10">
    <source>
        <dbReference type="SAM" id="Phobius"/>
    </source>
</evidence>
<dbReference type="InterPro" id="IPR029151">
    <property type="entry name" value="Sensor-like_sf"/>
</dbReference>
<dbReference type="CDD" id="cd12914">
    <property type="entry name" value="PDC1_DGC_like"/>
    <property type="match status" value="1"/>
</dbReference>
<dbReference type="InterPro" id="IPR003660">
    <property type="entry name" value="HAMP_dom"/>
</dbReference>
<evidence type="ECO:0000256" key="9">
    <source>
        <dbReference type="PROSITE-ProRule" id="PRU00284"/>
    </source>
</evidence>
<dbReference type="RefSeq" id="WP_344901360.1">
    <property type="nucleotide sequence ID" value="NZ_BAAAYO010000001.1"/>
</dbReference>
<dbReference type="InterPro" id="IPR004089">
    <property type="entry name" value="MCPsignal_dom"/>
</dbReference>
<comment type="subcellular location">
    <subcellularLocation>
        <location evidence="1">Cell membrane</location>
        <topology evidence="1">Multi-pass membrane protein</topology>
    </subcellularLocation>
</comment>
<evidence type="ECO:0000256" key="6">
    <source>
        <dbReference type="ARBA" id="ARBA00023136"/>
    </source>
</evidence>
<keyword evidence="5 10" id="KW-1133">Transmembrane helix</keyword>
<dbReference type="CDD" id="cd06225">
    <property type="entry name" value="HAMP"/>
    <property type="match status" value="1"/>
</dbReference>
<dbReference type="Pfam" id="PF02743">
    <property type="entry name" value="dCache_1"/>
    <property type="match status" value="1"/>
</dbReference>
<accession>A0ABV5VZA2</accession>
<evidence type="ECO:0000256" key="8">
    <source>
        <dbReference type="ARBA" id="ARBA00029447"/>
    </source>
</evidence>
<feature type="domain" description="Methyl-accepting transducer" evidence="11">
    <location>
        <begin position="386"/>
        <end position="622"/>
    </location>
</feature>
<keyword evidence="3" id="KW-0145">Chemotaxis</keyword>
<dbReference type="PROSITE" id="PS50885">
    <property type="entry name" value="HAMP"/>
    <property type="match status" value="1"/>
</dbReference>
<evidence type="ECO:0000256" key="4">
    <source>
        <dbReference type="ARBA" id="ARBA00022692"/>
    </source>
</evidence>
<proteinExistence type="inferred from homology"/>
<dbReference type="Pfam" id="PF00015">
    <property type="entry name" value="MCPsignal"/>
    <property type="match status" value="1"/>
</dbReference>
<dbReference type="PANTHER" id="PTHR32089:SF112">
    <property type="entry name" value="LYSOZYME-LIKE PROTEIN-RELATED"/>
    <property type="match status" value="1"/>
</dbReference>
<dbReference type="SMART" id="SM00283">
    <property type="entry name" value="MA"/>
    <property type="match status" value="1"/>
</dbReference>
<evidence type="ECO:0000256" key="5">
    <source>
        <dbReference type="ARBA" id="ARBA00022989"/>
    </source>
</evidence>
<dbReference type="Gene3D" id="6.10.340.10">
    <property type="match status" value="1"/>
</dbReference>
<keyword evidence="7 9" id="KW-0807">Transducer</keyword>
<comment type="caution">
    <text evidence="13">The sequence shown here is derived from an EMBL/GenBank/DDBJ whole genome shotgun (WGS) entry which is preliminary data.</text>
</comment>
<dbReference type="Pfam" id="PF00672">
    <property type="entry name" value="HAMP"/>
    <property type="match status" value="1"/>
</dbReference>
<dbReference type="PROSITE" id="PS50111">
    <property type="entry name" value="CHEMOTAXIS_TRANSDUC_2"/>
    <property type="match status" value="1"/>
</dbReference>
<organism evidence="13 14">
    <name type="scientific">Paenibacillus hodogayensis</name>
    <dbReference type="NCBI Taxonomy" id="279208"/>
    <lineage>
        <taxon>Bacteria</taxon>
        <taxon>Bacillati</taxon>
        <taxon>Bacillota</taxon>
        <taxon>Bacilli</taxon>
        <taxon>Bacillales</taxon>
        <taxon>Paenibacillaceae</taxon>
        <taxon>Paenibacillus</taxon>
    </lineage>
</organism>
<dbReference type="SMART" id="SM00304">
    <property type="entry name" value="HAMP"/>
    <property type="match status" value="1"/>
</dbReference>
<feature type="transmembrane region" description="Helical" evidence="10">
    <location>
        <begin position="293"/>
        <end position="313"/>
    </location>
</feature>
<reference evidence="13 14" key="1">
    <citation type="submission" date="2024-09" db="EMBL/GenBank/DDBJ databases">
        <authorList>
            <person name="Sun Q."/>
            <person name="Mori K."/>
        </authorList>
    </citation>
    <scope>NUCLEOTIDE SEQUENCE [LARGE SCALE GENOMIC DNA]</scope>
    <source>
        <strain evidence="13 14">JCM 12520</strain>
    </source>
</reference>
<sequence>MSVAPSPVRKWNVRSISIRKKYSILMLAIAIVPLVVSTVFFVLYFANVTRTENAKVVHEVLNSNVDRLDQWMESKASALQSLIKQHKEFGSGNPSAILPVLKVLKESDEQVTALNYVDVSGEGKDTDNVALNIADREHFKQTKETKRTVIADMVVSKKTGKYVLPIDVPILNDSGAFTGLLSATVSPDMLGKLTSTIHVSDTGYGYILSGAGEYYTHPDPSRIGKPVAEFETSASAKAAFETIVSTSSGNVTYKGADGQERITYYDTIPNTSWRLLVTVPTAEVYAKVGEVQLIAFVFLLAVIVLVSVLAIVATRSIARPIVAISDFMKKVANNELNERLAVKSDDEIGQMSQSINTMVDSIAGIVGKINDTVSQVAAASTELLQSAEQSSQAASQIAEAIGEVAVGTDSQLQGAEQSARAMEETATGVQRIAESSGIVADQTGVVSNEVDSGFTDIQEAIEQMNVIASTANDSSTVIAELYRHSDEIGQIVDVISTISSQTALLSLNASIEAARAGEQGRGFAVVANEVKKLAEQTTSSVSSIVQLVRLIQQSADSAVKSMNRNVAEINGGIGKMREIGESFTTIRSSIRDVSSQIQEVSATTEQISAGTEQITASFAEMVGISKQSADNSQSVAASAEEQTAIMENIAVSAQSLNRLMGELNDLIRVFKL</sequence>
<evidence type="ECO:0000259" key="11">
    <source>
        <dbReference type="PROSITE" id="PS50111"/>
    </source>
</evidence>
<dbReference type="CDD" id="cd12912">
    <property type="entry name" value="PDC2_MCP_like"/>
    <property type="match status" value="1"/>
</dbReference>
<feature type="domain" description="HAMP" evidence="12">
    <location>
        <begin position="315"/>
        <end position="367"/>
    </location>
</feature>
<dbReference type="Gene3D" id="3.30.450.20">
    <property type="entry name" value="PAS domain"/>
    <property type="match status" value="1"/>
</dbReference>
<evidence type="ECO:0000256" key="3">
    <source>
        <dbReference type="ARBA" id="ARBA00022500"/>
    </source>
</evidence>
<dbReference type="EMBL" id="JBHMAG010000012">
    <property type="protein sequence ID" value="MFB9753455.1"/>
    <property type="molecule type" value="Genomic_DNA"/>
</dbReference>
<keyword evidence="14" id="KW-1185">Reference proteome</keyword>
<evidence type="ECO:0000256" key="1">
    <source>
        <dbReference type="ARBA" id="ARBA00004651"/>
    </source>
</evidence>
<dbReference type="SUPFAM" id="SSF58104">
    <property type="entry name" value="Methyl-accepting chemotaxis protein (MCP) signaling domain"/>
    <property type="match status" value="1"/>
</dbReference>